<dbReference type="GO" id="GO:0004042">
    <property type="term" value="F:L-glutamate N-acetyltransferase activity"/>
    <property type="evidence" value="ECO:0007669"/>
    <property type="project" value="InterPro"/>
</dbReference>
<dbReference type="KEGG" id="smo:SELMODRAFT_235633"/>
<dbReference type="UniPathway" id="UPA00068">
    <property type="reaction ID" value="UER00106"/>
</dbReference>
<dbReference type="AlphaFoldDB" id="D8SZY3"/>
<keyword evidence="5" id="KW-0028">Amino-acid biosynthesis</keyword>
<dbReference type="eggNOG" id="KOG2436">
    <property type="taxonomic scope" value="Eukaryota"/>
</dbReference>
<dbReference type="Proteomes" id="UP000001514">
    <property type="component" value="Unassembled WGS sequence"/>
</dbReference>
<evidence type="ECO:0000256" key="7">
    <source>
        <dbReference type="ARBA" id="ARBA00023315"/>
    </source>
</evidence>
<keyword evidence="4" id="KW-0055">Arginine biosynthesis</keyword>
<dbReference type="STRING" id="88036.D8SZY3"/>
<evidence type="ECO:0000313" key="11">
    <source>
        <dbReference type="Proteomes" id="UP000001514"/>
    </source>
</evidence>
<dbReference type="CDD" id="cd04237">
    <property type="entry name" value="AAK_NAGS-ABP"/>
    <property type="match status" value="1"/>
</dbReference>
<evidence type="ECO:0000256" key="5">
    <source>
        <dbReference type="ARBA" id="ARBA00022605"/>
    </source>
</evidence>
<organism evidence="11">
    <name type="scientific">Selaginella moellendorffii</name>
    <name type="common">Spikemoss</name>
    <dbReference type="NCBI Taxonomy" id="88036"/>
    <lineage>
        <taxon>Eukaryota</taxon>
        <taxon>Viridiplantae</taxon>
        <taxon>Streptophyta</taxon>
        <taxon>Embryophyta</taxon>
        <taxon>Tracheophyta</taxon>
        <taxon>Lycopodiopsida</taxon>
        <taxon>Selaginellales</taxon>
        <taxon>Selaginellaceae</taxon>
        <taxon>Selaginella</taxon>
    </lineage>
</organism>
<dbReference type="PANTHER" id="PTHR30602">
    <property type="entry name" value="AMINO-ACID ACETYLTRANSFERASE"/>
    <property type="match status" value="1"/>
</dbReference>
<evidence type="ECO:0000259" key="9">
    <source>
        <dbReference type="PROSITE" id="PS51186"/>
    </source>
</evidence>
<gene>
    <name evidence="10" type="ORF">SELMODRAFT_235633</name>
</gene>
<dbReference type="GO" id="GO:0004358">
    <property type="term" value="F:L-glutamate N-acetyltransferase activity, acting on acetyl-L-ornithine as donor"/>
    <property type="evidence" value="ECO:0000318"/>
    <property type="project" value="GO_Central"/>
</dbReference>
<dbReference type="Pfam" id="PF00696">
    <property type="entry name" value="AA_kinase"/>
    <property type="match status" value="1"/>
</dbReference>
<protein>
    <recommendedName>
        <fullName evidence="3">amino-acid N-acetyltransferase</fullName>
        <ecNumber evidence="3">2.3.1.1</ecNumber>
    </recommendedName>
</protein>
<comment type="pathway">
    <text evidence="1">Amino-acid biosynthesis; L-arginine biosynthesis; N(2)-acetyl-L-ornithine from L-glutamate: step 1/4.</text>
</comment>
<dbReference type="InterPro" id="IPR036393">
    <property type="entry name" value="AceGlu_kinase-like_sf"/>
</dbReference>
<evidence type="ECO:0000256" key="2">
    <source>
        <dbReference type="ARBA" id="ARBA00009145"/>
    </source>
</evidence>
<dbReference type="InterPro" id="IPR016181">
    <property type="entry name" value="Acyl_CoA_acyltransferase"/>
</dbReference>
<name>D8SZY3_SELML</name>
<evidence type="ECO:0000313" key="10">
    <source>
        <dbReference type="EMBL" id="EFJ09984.1"/>
    </source>
</evidence>
<dbReference type="EMBL" id="GL377657">
    <property type="protein sequence ID" value="EFJ09984.1"/>
    <property type="molecule type" value="Genomic_DNA"/>
</dbReference>
<sequence>MSASGEGIAMTMDKQRQYVSWFREAWPYIQGHRGSTFVIVIPGEVIANRLVLDNVLQDISLLHGLGIKLVIVPGTHIQIDALLRERGQEPCYIGAYRVTDSNALEASMEAAGKILVDIEAKLSRGPMVPVLRRHGGAARAGLSVAGGNFLSAKRRGVVNGVDFGATGEVKKLDIVRIKERLDCNCIVILSNLGYSSSGDVLNCNTYEVATSCATALTADKLLCLVDGPIVDEKNSVLKFMTLEQADQAIRTQTSQSYTAADYVKAVAGAKYSISLGLDSFSNGSPMASSHTDQNSGFAIGGRERQSRTHLSELAAAVFACRGGVTRVHLLDCTVEGAILLEFYTRDGIGTMISNDMYEGTRSATSSDILGIQQLLRPLEEHGILVHRSKQQASSSSILFLWRIAAFAVAPECRGHGQGDSLLDYIERKAARTGLEKLFLLTTRTADWFVHRGFSECTIDDLPAAKRSKVNLSRGSKYYMKILLSQCNGILRITR</sequence>
<evidence type="ECO:0000256" key="8">
    <source>
        <dbReference type="ARBA" id="ARBA00048372"/>
    </source>
</evidence>
<comment type="catalytic activity">
    <reaction evidence="8">
        <text>L-glutamate + acetyl-CoA = N-acetyl-L-glutamate + CoA + H(+)</text>
        <dbReference type="Rhea" id="RHEA:24292"/>
        <dbReference type="ChEBI" id="CHEBI:15378"/>
        <dbReference type="ChEBI" id="CHEBI:29985"/>
        <dbReference type="ChEBI" id="CHEBI:44337"/>
        <dbReference type="ChEBI" id="CHEBI:57287"/>
        <dbReference type="ChEBI" id="CHEBI:57288"/>
        <dbReference type="EC" id="2.3.1.1"/>
    </reaction>
</comment>
<evidence type="ECO:0000256" key="3">
    <source>
        <dbReference type="ARBA" id="ARBA00012697"/>
    </source>
</evidence>
<dbReference type="OMA" id="SMAYQEP"/>
<keyword evidence="11" id="KW-1185">Reference proteome</keyword>
<dbReference type="Gene3D" id="3.40.630.30">
    <property type="match status" value="1"/>
</dbReference>
<dbReference type="Gene3D" id="3.40.1160.10">
    <property type="entry name" value="Acetylglutamate kinase-like"/>
    <property type="match status" value="1"/>
</dbReference>
<dbReference type="InterPro" id="IPR001048">
    <property type="entry name" value="Asp/Glu/Uridylate_kinase"/>
</dbReference>
<dbReference type="HOGENOM" id="CLU_024773_1_0_1"/>
<dbReference type="GO" id="GO:0006526">
    <property type="term" value="P:L-arginine biosynthetic process"/>
    <property type="evidence" value="ECO:0000318"/>
    <property type="project" value="GO_Central"/>
</dbReference>
<dbReference type="Pfam" id="PF00583">
    <property type="entry name" value="Acetyltransf_1"/>
    <property type="match status" value="1"/>
</dbReference>
<dbReference type="EC" id="2.3.1.1" evidence="3"/>
<reference evidence="10 11" key="1">
    <citation type="journal article" date="2011" name="Science">
        <title>The Selaginella genome identifies genetic changes associated with the evolution of vascular plants.</title>
        <authorList>
            <person name="Banks J.A."/>
            <person name="Nishiyama T."/>
            <person name="Hasebe M."/>
            <person name="Bowman J.L."/>
            <person name="Gribskov M."/>
            <person name="dePamphilis C."/>
            <person name="Albert V.A."/>
            <person name="Aono N."/>
            <person name="Aoyama T."/>
            <person name="Ambrose B.A."/>
            <person name="Ashton N.W."/>
            <person name="Axtell M.J."/>
            <person name="Barker E."/>
            <person name="Barker M.S."/>
            <person name="Bennetzen J.L."/>
            <person name="Bonawitz N.D."/>
            <person name="Chapple C."/>
            <person name="Cheng C."/>
            <person name="Correa L.G."/>
            <person name="Dacre M."/>
            <person name="DeBarry J."/>
            <person name="Dreyer I."/>
            <person name="Elias M."/>
            <person name="Engstrom E.M."/>
            <person name="Estelle M."/>
            <person name="Feng L."/>
            <person name="Finet C."/>
            <person name="Floyd S.K."/>
            <person name="Frommer W.B."/>
            <person name="Fujita T."/>
            <person name="Gramzow L."/>
            <person name="Gutensohn M."/>
            <person name="Harholt J."/>
            <person name="Hattori M."/>
            <person name="Heyl A."/>
            <person name="Hirai T."/>
            <person name="Hiwatashi Y."/>
            <person name="Ishikawa M."/>
            <person name="Iwata M."/>
            <person name="Karol K.G."/>
            <person name="Koehler B."/>
            <person name="Kolukisaoglu U."/>
            <person name="Kubo M."/>
            <person name="Kurata T."/>
            <person name="Lalonde S."/>
            <person name="Li K."/>
            <person name="Li Y."/>
            <person name="Litt A."/>
            <person name="Lyons E."/>
            <person name="Manning G."/>
            <person name="Maruyama T."/>
            <person name="Michael T.P."/>
            <person name="Mikami K."/>
            <person name="Miyazaki S."/>
            <person name="Morinaga S."/>
            <person name="Murata T."/>
            <person name="Mueller-Roeber B."/>
            <person name="Nelson D.R."/>
            <person name="Obara M."/>
            <person name="Oguri Y."/>
            <person name="Olmstead R.G."/>
            <person name="Onodera N."/>
            <person name="Petersen B.L."/>
            <person name="Pils B."/>
            <person name="Prigge M."/>
            <person name="Rensing S.A."/>
            <person name="Riano-Pachon D.M."/>
            <person name="Roberts A.W."/>
            <person name="Sato Y."/>
            <person name="Scheller H.V."/>
            <person name="Schulz B."/>
            <person name="Schulz C."/>
            <person name="Shakirov E.V."/>
            <person name="Shibagaki N."/>
            <person name="Shinohara N."/>
            <person name="Shippen D.E."/>
            <person name="Soerensen I."/>
            <person name="Sotooka R."/>
            <person name="Sugimoto N."/>
            <person name="Sugita M."/>
            <person name="Sumikawa N."/>
            <person name="Tanurdzic M."/>
            <person name="Theissen G."/>
            <person name="Ulvskov P."/>
            <person name="Wakazuki S."/>
            <person name="Weng J.K."/>
            <person name="Willats W.W."/>
            <person name="Wipf D."/>
            <person name="Wolf P.G."/>
            <person name="Yang L."/>
            <person name="Zimmer A.D."/>
            <person name="Zhu Q."/>
            <person name="Mitros T."/>
            <person name="Hellsten U."/>
            <person name="Loque D."/>
            <person name="Otillar R."/>
            <person name="Salamov A."/>
            <person name="Schmutz J."/>
            <person name="Shapiro H."/>
            <person name="Lindquist E."/>
            <person name="Lucas S."/>
            <person name="Rokhsar D."/>
            <person name="Grigoriev I.V."/>
        </authorList>
    </citation>
    <scope>NUCLEOTIDE SEQUENCE [LARGE SCALE GENOMIC DNA]</scope>
</reference>
<dbReference type="PIRSF" id="PIRSF000423">
    <property type="entry name" value="ArgA"/>
    <property type="match status" value="1"/>
</dbReference>
<evidence type="ECO:0000256" key="6">
    <source>
        <dbReference type="ARBA" id="ARBA00022679"/>
    </source>
</evidence>
<keyword evidence="7" id="KW-0012">Acyltransferase</keyword>
<keyword evidence="6" id="KW-0808">Transferase</keyword>
<dbReference type="Gramene" id="EFJ09984">
    <property type="protein sequence ID" value="EFJ09984"/>
    <property type="gene ID" value="SELMODRAFT_235633"/>
</dbReference>
<dbReference type="InterPro" id="IPR000182">
    <property type="entry name" value="GNAT_dom"/>
</dbReference>
<accession>D8SZY3</accession>
<evidence type="ECO:0000256" key="1">
    <source>
        <dbReference type="ARBA" id="ARBA00004925"/>
    </source>
</evidence>
<dbReference type="InParanoid" id="D8SZY3"/>
<dbReference type="PROSITE" id="PS51186">
    <property type="entry name" value="GNAT"/>
    <property type="match status" value="1"/>
</dbReference>
<dbReference type="HAMAP" id="MF_01105">
    <property type="entry name" value="N_acetyl_glu_synth"/>
    <property type="match status" value="1"/>
</dbReference>
<feature type="domain" description="N-acetyltransferase" evidence="9">
    <location>
        <begin position="338"/>
        <end position="484"/>
    </location>
</feature>
<proteinExistence type="inferred from homology"/>
<dbReference type="SUPFAM" id="SSF55729">
    <property type="entry name" value="Acyl-CoA N-acyltransferases (Nat)"/>
    <property type="match status" value="1"/>
</dbReference>
<evidence type="ECO:0000256" key="4">
    <source>
        <dbReference type="ARBA" id="ARBA00022571"/>
    </source>
</evidence>
<dbReference type="GO" id="GO:0005737">
    <property type="term" value="C:cytoplasm"/>
    <property type="evidence" value="ECO:0007669"/>
    <property type="project" value="InterPro"/>
</dbReference>
<dbReference type="CDD" id="cd04301">
    <property type="entry name" value="NAT_SF"/>
    <property type="match status" value="1"/>
</dbReference>
<dbReference type="PANTHER" id="PTHR30602:SF12">
    <property type="entry name" value="AMINO-ACID ACETYLTRANSFERASE NAGS1, CHLOROPLASTIC-RELATED"/>
    <property type="match status" value="1"/>
</dbReference>
<dbReference type="SUPFAM" id="SSF53633">
    <property type="entry name" value="Carbamate kinase-like"/>
    <property type="match status" value="1"/>
</dbReference>
<comment type="similarity">
    <text evidence="2">Belongs to the acetyltransferase family. ArgA subfamily.</text>
</comment>
<dbReference type="InterPro" id="IPR033719">
    <property type="entry name" value="NAGS_kin"/>
</dbReference>
<dbReference type="InterPro" id="IPR010167">
    <property type="entry name" value="NH2A_AcTrfase"/>
</dbReference>